<gene>
    <name evidence="8" type="ORF">ACFOLG_04975</name>
</gene>
<dbReference type="Pfam" id="PF00155">
    <property type="entry name" value="Aminotran_1_2"/>
    <property type="match status" value="1"/>
</dbReference>
<dbReference type="SUPFAM" id="SSF46785">
    <property type="entry name" value="Winged helix' DNA-binding domain"/>
    <property type="match status" value="1"/>
</dbReference>
<keyword evidence="8" id="KW-0808">Transferase</keyword>
<dbReference type="SMART" id="SM00345">
    <property type="entry name" value="HTH_GNTR"/>
    <property type="match status" value="1"/>
</dbReference>
<evidence type="ECO:0000256" key="2">
    <source>
        <dbReference type="ARBA" id="ARBA00021531"/>
    </source>
</evidence>
<evidence type="ECO:0000256" key="3">
    <source>
        <dbReference type="ARBA" id="ARBA00022898"/>
    </source>
</evidence>
<dbReference type="GO" id="GO:0008483">
    <property type="term" value="F:transaminase activity"/>
    <property type="evidence" value="ECO:0007669"/>
    <property type="project" value="UniProtKB-KW"/>
</dbReference>
<dbReference type="PROSITE" id="PS50949">
    <property type="entry name" value="HTH_GNTR"/>
    <property type="match status" value="1"/>
</dbReference>
<evidence type="ECO:0000256" key="1">
    <source>
        <dbReference type="ARBA" id="ARBA00005384"/>
    </source>
</evidence>
<dbReference type="SUPFAM" id="SSF53383">
    <property type="entry name" value="PLP-dependent transferases"/>
    <property type="match status" value="1"/>
</dbReference>
<dbReference type="InterPro" id="IPR036390">
    <property type="entry name" value="WH_DNA-bd_sf"/>
</dbReference>
<dbReference type="PANTHER" id="PTHR46577">
    <property type="entry name" value="HTH-TYPE TRANSCRIPTIONAL REGULATORY PROTEIN GABR"/>
    <property type="match status" value="1"/>
</dbReference>
<dbReference type="InterPro" id="IPR015422">
    <property type="entry name" value="PyrdxlP-dep_Trfase_small"/>
</dbReference>
<dbReference type="EMBL" id="JBHRXN010000010">
    <property type="protein sequence ID" value="MFC3531532.1"/>
    <property type="molecule type" value="Genomic_DNA"/>
</dbReference>
<keyword evidence="8" id="KW-0032">Aminotransferase</keyword>
<name>A0ABV7RDR0_9NEIS</name>
<dbReference type="InterPro" id="IPR051446">
    <property type="entry name" value="HTH_trans_reg/aminotransferase"/>
</dbReference>
<dbReference type="Pfam" id="PF00392">
    <property type="entry name" value="GntR"/>
    <property type="match status" value="1"/>
</dbReference>
<keyword evidence="9" id="KW-1185">Reference proteome</keyword>
<feature type="domain" description="HTH gntR-type" evidence="7">
    <location>
        <begin position="1"/>
        <end position="69"/>
    </location>
</feature>
<evidence type="ECO:0000256" key="5">
    <source>
        <dbReference type="ARBA" id="ARBA00023125"/>
    </source>
</evidence>
<dbReference type="PANTHER" id="PTHR46577:SF2">
    <property type="entry name" value="TRANSCRIPTIONAL REGULATORY PROTEIN"/>
    <property type="match status" value="1"/>
</dbReference>
<comment type="similarity">
    <text evidence="1">In the C-terminal section; belongs to the class-I pyridoxal-phosphate-dependent aminotransferase family.</text>
</comment>
<proteinExistence type="inferred from homology"/>
<evidence type="ECO:0000256" key="6">
    <source>
        <dbReference type="ARBA" id="ARBA00023163"/>
    </source>
</evidence>
<accession>A0ABV7RDR0</accession>
<organism evidence="8 9">
    <name type="scientific">Vogesella facilis</name>
    <dbReference type="NCBI Taxonomy" id="1655232"/>
    <lineage>
        <taxon>Bacteria</taxon>
        <taxon>Pseudomonadati</taxon>
        <taxon>Pseudomonadota</taxon>
        <taxon>Betaproteobacteria</taxon>
        <taxon>Neisseriales</taxon>
        <taxon>Chromobacteriaceae</taxon>
        <taxon>Vogesella</taxon>
    </lineage>
</organism>
<keyword evidence="6" id="KW-0804">Transcription</keyword>
<dbReference type="InterPro" id="IPR015424">
    <property type="entry name" value="PyrdxlP-dep_Trfase"/>
</dbReference>
<keyword evidence="3" id="KW-0663">Pyridoxal phosphate</keyword>
<dbReference type="InterPro" id="IPR004839">
    <property type="entry name" value="Aminotransferase_I/II_large"/>
</dbReference>
<dbReference type="Gene3D" id="3.90.1150.10">
    <property type="entry name" value="Aspartate Aminotransferase, domain 1"/>
    <property type="match status" value="1"/>
</dbReference>
<dbReference type="InterPro" id="IPR015421">
    <property type="entry name" value="PyrdxlP-dep_Trfase_major"/>
</dbReference>
<sequence length="441" mass="46914">MSKYGQLVQGIISAIERGDYRRGDALPSLRQLVQQHAVSLNTARRAYYELERLGFAEAQPRRGYVVAAGAGSADDQLIAPLGAPFPHPALYDTRALSHAFVGAMRHYHEALAEPALAGLPALRRQLAREAATEGWELHADEVLITCGGMEALSLAIAAVTHGVVRPTLAVLLPAFPGLLGWLAEHGVALLPLQLAVDGSVDCTALQAALARGAVQGIALMSAFAHPHGRSLPAATRQQLLALAAQYDVAMIEDDAYRQLGFTEQAPLPLRAADSAGRVLLCGTFSKSLAPGYRVGWLLPGRYAELARRLKVAQTLASPLPNQLALAELLAGGRHLPGLRRLRQQLAQRVGALEAALRPTLPAGCELLPAEGGYFVWLERLPADCVALAAEAQQHGIQLAAGTLCQPGEAGRHALRLNASYFDAASQQPALDWLARALRRGA</sequence>
<dbReference type="Gene3D" id="1.10.10.10">
    <property type="entry name" value="Winged helix-like DNA-binding domain superfamily/Winged helix DNA-binding domain"/>
    <property type="match status" value="1"/>
</dbReference>
<evidence type="ECO:0000259" key="7">
    <source>
        <dbReference type="PROSITE" id="PS50949"/>
    </source>
</evidence>
<dbReference type="RefSeq" id="WP_386089066.1">
    <property type="nucleotide sequence ID" value="NZ_JBHRXN010000010.1"/>
</dbReference>
<reference evidence="9" key="1">
    <citation type="journal article" date="2019" name="Int. J. Syst. Evol. Microbiol.">
        <title>The Global Catalogue of Microorganisms (GCM) 10K type strain sequencing project: providing services to taxonomists for standard genome sequencing and annotation.</title>
        <authorList>
            <consortium name="The Broad Institute Genomics Platform"/>
            <consortium name="The Broad Institute Genome Sequencing Center for Infectious Disease"/>
            <person name="Wu L."/>
            <person name="Ma J."/>
        </authorList>
    </citation>
    <scope>NUCLEOTIDE SEQUENCE [LARGE SCALE GENOMIC DNA]</scope>
    <source>
        <strain evidence="9">KCTC 42742</strain>
    </source>
</reference>
<dbReference type="CDD" id="cd07377">
    <property type="entry name" value="WHTH_GntR"/>
    <property type="match status" value="1"/>
</dbReference>
<keyword evidence="4" id="KW-0805">Transcription regulation</keyword>
<dbReference type="InterPro" id="IPR000524">
    <property type="entry name" value="Tscrpt_reg_HTH_GntR"/>
</dbReference>
<evidence type="ECO:0000313" key="8">
    <source>
        <dbReference type="EMBL" id="MFC3531532.1"/>
    </source>
</evidence>
<dbReference type="InterPro" id="IPR036388">
    <property type="entry name" value="WH-like_DNA-bd_sf"/>
</dbReference>
<evidence type="ECO:0000313" key="9">
    <source>
        <dbReference type="Proteomes" id="UP001595741"/>
    </source>
</evidence>
<dbReference type="Gene3D" id="3.40.640.10">
    <property type="entry name" value="Type I PLP-dependent aspartate aminotransferase-like (Major domain)"/>
    <property type="match status" value="1"/>
</dbReference>
<comment type="caution">
    <text evidence="8">The sequence shown here is derived from an EMBL/GenBank/DDBJ whole genome shotgun (WGS) entry which is preliminary data.</text>
</comment>
<protein>
    <recommendedName>
        <fullName evidence="2">Putative 8-amino-7-oxononanoate synthase</fullName>
    </recommendedName>
</protein>
<dbReference type="Proteomes" id="UP001595741">
    <property type="component" value="Unassembled WGS sequence"/>
</dbReference>
<dbReference type="CDD" id="cd00609">
    <property type="entry name" value="AAT_like"/>
    <property type="match status" value="1"/>
</dbReference>
<evidence type="ECO:0000256" key="4">
    <source>
        <dbReference type="ARBA" id="ARBA00023015"/>
    </source>
</evidence>
<keyword evidence="5" id="KW-0238">DNA-binding</keyword>